<evidence type="ECO:0000313" key="1">
    <source>
        <dbReference type="EMBL" id="TMS07745.1"/>
    </source>
</evidence>
<dbReference type="EMBL" id="CM011691">
    <property type="protein sequence ID" value="TMS07745.1"/>
    <property type="molecule type" value="Genomic_DNA"/>
</dbReference>
<gene>
    <name evidence="1" type="ORF">E3U43_011838</name>
</gene>
<proteinExistence type="predicted"/>
<reference evidence="1" key="1">
    <citation type="submission" date="2018-11" db="EMBL/GenBank/DDBJ databases">
        <title>The sequence and de novo assembly of Larimichthys crocea genome using PacBio and Hi-C technologies.</title>
        <authorList>
            <person name="Xu P."/>
            <person name="Chen B."/>
            <person name="Zhou Z."/>
            <person name="Ke Q."/>
            <person name="Wu Y."/>
            <person name="Bai H."/>
            <person name="Pu F."/>
        </authorList>
    </citation>
    <scope>NUCLEOTIDE SEQUENCE</scope>
    <source>
        <tissue evidence="1">Muscle</tissue>
    </source>
</reference>
<accession>A0ACD3QKX6</accession>
<sequence length="118" mass="12903">MEEVKEDGEGEPADRQSRPNQTPAVLQLLQTSWSQTLRTVRPWKGWYSFALVGVVWSVCQVEEPQHPSLFLTGVCWRLLLVCSLWIVLGGCAHVPEVLPEARTEPGGTVAEGAAGGYG</sequence>
<keyword evidence="2" id="KW-1185">Reference proteome</keyword>
<organism evidence="1 2">
    <name type="scientific">Larimichthys crocea</name>
    <name type="common">Large yellow croaker</name>
    <name type="synonym">Pseudosciaena crocea</name>
    <dbReference type="NCBI Taxonomy" id="215358"/>
    <lineage>
        <taxon>Eukaryota</taxon>
        <taxon>Metazoa</taxon>
        <taxon>Chordata</taxon>
        <taxon>Craniata</taxon>
        <taxon>Vertebrata</taxon>
        <taxon>Euteleostomi</taxon>
        <taxon>Actinopterygii</taxon>
        <taxon>Neopterygii</taxon>
        <taxon>Teleostei</taxon>
        <taxon>Neoteleostei</taxon>
        <taxon>Acanthomorphata</taxon>
        <taxon>Eupercaria</taxon>
        <taxon>Sciaenidae</taxon>
        <taxon>Larimichthys</taxon>
    </lineage>
</organism>
<protein>
    <submittedName>
        <fullName evidence="1">Uncharacterized protein</fullName>
    </submittedName>
</protein>
<dbReference type="Proteomes" id="UP000793456">
    <property type="component" value="Chromosome XVIII"/>
</dbReference>
<evidence type="ECO:0000313" key="2">
    <source>
        <dbReference type="Proteomes" id="UP000793456"/>
    </source>
</evidence>
<name>A0ACD3QKX6_LARCR</name>
<comment type="caution">
    <text evidence="1">The sequence shown here is derived from an EMBL/GenBank/DDBJ whole genome shotgun (WGS) entry which is preliminary data.</text>
</comment>